<dbReference type="EMBL" id="GBXM01086227">
    <property type="protein sequence ID" value="JAH22350.1"/>
    <property type="molecule type" value="Transcribed_RNA"/>
</dbReference>
<evidence type="ECO:0000313" key="1">
    <source>
        <dbReference type="EMBL" id="JAH22350.1"/>
    </source>
</evidence>
<accession>A0A0E9R1L5</accession>
<dbReference type="AlphaFoldDB" id="A0A0E9R1L5"/>
<organism evidence="1">
    <name type="scientific">Anguilla anguilla</name>
    <name type="common">European freshwater eel</name>
    <name type="synonym">Muraena anguilla</name>
    <dbReference type="NCBI Taxonomy" id="7936"/>
    <lineage>
        <taxon>Eukaryota</taxon>
        <taxon>Metazoa</taxon>
        <taxon>Chordata</taxon>
        <taxon>Craniata</taxon>
        <taxon>Vertebrata</taxon>
        <taxon>Euteleostomi</taxon>
        <taxon>Actinopterygii</taxon>
        <taxon>Neopterygii</taxon>
        <taxon>Teleostei</taxon>
        <taxon>Anguilliformes</taxon>
        <taxon>Anguillidae</taxon>
        <taxon>Anguilla</taxon>
    </lineage>
</organism>
<reference evidence="1" key="1">
    <citation type="submission" date="2014-11" db="EMBL/GenBank/DDBJ databases">
        <authorList>
            <person name="Amaro Gonzalez C."/>
        </authorList>
    </citation>
    <scope>NUCLEOTIDE SEQUENCE</scope>
</reference>
<name>A0A0E9R1L5_ANGAN</name>
<protein>
    <submittedName>
        <fullName evidence="1">Uncharacterized protein</fullName>
    </submittedName>
</protein>
<sequence>MLILFLRILVYLYSWQNLNANQRIRE</sequence>
<proteinExistence type="predicted"/>
<reference evidence="1" key="2">
    <citation type="journal article" date="2015" name="Fish Shellfish Immunol.">
        <title>Early steps in the European eel (Anguilla anguilla)-Vibrio vulnificus interaction in the gills: Role of the RtxA13 toxin.</title>
        <authorList>
            <person name="Callol A."/>
            <person name="Pajuelo D."/>
            <person name="Ebbesson L."/>
            <person name="Teles M."/>
            <person name="MacKenzie S."/>
            <person name="Amaro C."/>
        </authorList>
    </citation>
    <scope>NUCLEOTIDE SEQUENCE</scope>
</reference>